<name>A0A0F9MC64_9ZZZZ</name>
<comment type="caution">
    <text evidence="2">The sequence shown here is derived from an EMBL/GenBank/DDBJ whole genome shotgun (WGS) entry which is preliminary data.</text>
</comment>
<dbReference type="AlphaFoldDB" id="A0A0F9MC64"/>
<evidence type="ECO:0000256" key="1">
    <source>
        <dbReference type="SAM" id="Phobius"/>
    </source>
</evidence>
<accession>A0A0F9MC64</accession>
<gene>
    <name evidence="2" type="ORF">LCGC14_1402400</name>
</gene>
<sequence length="145" mass="15280">MSKGGSDLSMRVVMGWVIGLSGIALMLLIMLILFGNLSGNVGFTNDEVTLDTVNESLLAFVNDTDYTVLNANSSNSNYAIVSIFNATTNGLGLFNFSIDPANATISSNGVVSNATALLFDNVSISYNYTNAFPSQGLADTNNFIA</sequence>
<feature type="transmembrane region" description="Helical" evidence="1">
    <location>
        <begin position="12"/>
        <end position="34"/>
    </location>
</feature>
<keyword evidence="1" id="KW-0472">Membrane</keyword>
<feature type="non-terminal residue" evidence="2">
    <location>
        <position position="145"/>
    </location>
</feature>
<keyword evidence="1" id="KW-1133">Transmembrane helix</keyword>
<evidence type="ECO:0000313" key="2">
    <source>
        <dbReference type="EMBL" id="KKM74235.1"/>
    </source>
</evidence>
<reference evidence="2" key="1">
    <citation type="journal article" date="2015" name="Nature">
        <title>Complex archaea that bridge the gap between prokaryotes and eukaryotes.</title>
        <authorList>
            <person name="Spang A."/>
            <person name="Saw J.H."/>
            <person name="Jorgensen S.L."/>
            <person name="Zaremba-Niedzwiedzka K."/>
            <person name="Martijn J."/>
            <person name="Lind A.E."/>
            <person name="van Eijk R."/>
            <person name="Schleper C."/>
            <person name="Guy L."/>
            <person name="Ettema T.J."/>
        </authorList>
    </citation>
    <scope>NUCLEOTIDE SEQUENCE</scope>
</reference>
<keyword evidence="1" id="KW-0812">Transmembrane</keyword>
<dbReference type="EMBL" id="LAZR01009174">
    <property type="protein sequence ID" value="KKM74235.1"/>
    <property type="molecule type" value="Genomic_DNA"/>
</dbReference>
<proteinExistence type="predicted"/>
<organism evidence="2">
    <name type="scientific">marine sediment metagenome</name>
    <dbReference type="NCBI Taxonomy" id="412755"/>
    <lineage>
        <taxon>unclassified sequences</taxon>
        <taxon>metagenomes</taxon>
        <taxon>ecological metagenomes</taxon>
    </lineage>
</organism>
<protein>
    <submittedName>
        <fullName evidence="2">Uncharacterized protein</fullName>
    </submittedName>
</protein>